<dbReference type="EMBL" id="QHKO01000008">
    <property type="protein sequence ID" value="RAL20789.1"/>
    <property type="molecule type" value="Genomic_DNA"/>
</dbReference>
<dbReference type="PANTHER" id="PTHR35868">
    <property type="entry name" value="DUF2804 DOMAIN-CONTAINING PROTEIN-RELATED"/>
    <property type="match status" value="1"/>
</dbReference>
<dbReference type="Pfam" id="PF10974">
    <property type="entry name" value="DUF2804"/>
    <property type="match status" value="1"/>
</dbReference>
<comment type="caution">
    <text evidence="1">The sequence shown here is derived from an EMBL/GenBank/DDBJ whole genome shotgun (WGS) entry which is preliminary data.</text>
</comment>
<gene>
    <name evidence="1" type="ORF">DL240_15865</name>
</gene>
<keyword evidence="2" id="KW-1185">Reference proteome</keyword>
<organism evidence="1 2">
    <name type="scientific">Lujinxingia litoralis</name>
    <dbReference type="NCBI Taxonomy" id="2211119"/>
    <lineage>
        <taxon>Bacteria</taxon>
        <taxon>Deltaproteobacteria</taxon>
        <taxon>Bradymonadales</taxon>
        <taxon>Lujinxingiaceae</taxon>
        <taxon>Lujinxingia</taxon>
    </lineage>
</organism>
<dbReference type="InterPro" id="IPR021243">
    <property type="entry name" value="DUF2804"/>
</dbReference>
<sequence length="363" mass="40062">MEERVISEGTRGDEGEAIGKVPNAMVDRRGQARIGTYRGELVAVQLERLRGEEALGGLQARLRRKRWQYSALCTDEVFVAQAVVHAGFAGNAFMYAIDLREERLVLRASTLGLPGVQVAVNNQPGAGLEASFRGPGQKIWTRRPPQGAPYEVGANLSRWGALPYGAVDLRAHLSVVQAAPALTVIAPVAAPGRLNVTQKWMGLPARGRLQIASRSYELAGGLGALDYTQGFLGRRTAWRWAMALGRLDDGRRLGLNLVEGFNDDHPTANENALWVGDRLIGLGRARFTYQKDRPGEPWQVRTTCGRVELSFRSIYVHREVRNIGPVRSSFLQPAGRFEGTIKVDNIAYPVRLVGVTEDQDIWW</sequence>
<name>A0A328C4B8_9DELT</name>
<evidence type="ECO:0000313" key="1">
    <source>
        <dbReference type="EMBL" id="RAL20789.1"/>
    </source>
</evidence>
<reference evidence="1 2" key="1">
    <citation type="submission" date="2018-05" db="EMBL/GenBank/DDBJ databases">
        <title>Lujinxingia marina gen. nov. sp. nov., a new facultative anaerobic member of the class Deltaproteobacteria, and proposal of Lujinxingaceae fam. nov.</title>
        <authorList>
            <person name="Li C.-M."/>
        </authorList>
    </citation>
    <scope>NUCLEOTIDE SEQUENCE [LARGE SCALE GENOMIC DNA]</scope>
    <source>
        <strain evidence="1 2">B210</strain>
    </source>
</reference>
<accession>A0A328C4B8</accession>
<proteinExistence type="predicted"/>
<protein>
    <submittedName>
        <fullName evidence="1">DUF2804 domain-containing protein</fullName>
    </submittedName>
</protein>
<dbReference type="AlphaFoldDB" id="A0A328C4B8"/>
<dbReference type="PANTHER" id="PTHR35868:SF4">
    <property type="entry name" value="DUF2804 DOMAIN-CONTAINING PROTEIN"/>
    <property type="match status" value="1"/>
</dbReference>
<dbReference type="Proteomes" id="UP000249169">
    <property type="component" value="Unassembled WGS sequence"/>
</dbReference>
<evidence type="ECO:0000313" key="2">
    <source>
        <dbReference type="Proteomes" id="UP000249169"/>
    </source>
</evidence>